<evidence type="ECO:0000259" key="5">
    <source>
        <dbReference type="SMART" id="SM00829"/>
    </source>
</evidence>
<dbReference type="InterPro" id="IPR013154">
    <property type="entry name" value="ADH-like_N"/>
</dbReference>
<gene>
    <name evidence="6" type="ORF">SBA5_150080</name>
</gene>
<accession>A0A2N9L4V1</accession>
<dbReference type="InterPro" id="IPR011032">
    <property type="entry name" value="GroES-like_sf"/>
</dbReference>
<dbReference type="Gene3D" id="3.40.50.720">
    <property type="entry name" value="NAD(P)-binding Rossmann-like Domain"/>
    <property type="match status" value="1"/>
</dbReference>
<evidence type="ECO:0000256" key="4">
    <source>
        <dbReference type="RuleBase" id="RU361277"/>
    </source>
</evidence>
<comment type="similarity">
    <text evidence="4">Belongs to the zinc-containing alcohol dehydrogenase family.</text>
</comment>
<keyword evidence="3 6" id="KW-0560">Oxidoreductase</keyword>
<dbReference type="AlphaFoldDB" id="A0A2N9L4V1"/>
<dbReference type="SUPFAM" id="SSF51735">
    <property type="entry name" value="NAD(P)-binding Rossmann-fold domains"/>
    <property type="match status" value="1"/>
</dbReference>
<proteinExistence type="inferred from homology"/>
<organism evidence="6 7">
    <name type="scientific">Candidatus Sulfuritelmatomonas gaucii</name>
    <dbReference type="NCBI Taxonomy" id="2043161"/>
    <lineage>
        <taxon>Bacteria</taxon>
        <taxon>Pseudomonadati</taxon>
        <taxon>Acidobacteriota</taxon>
        <taxon>Terriglobia</taxon>
        <taxon>Terriglobales</taxon>
        <taxon>Acidobacteriaceae</taxon>
        <taxon>Candidatus Sulfuritelmatomonas</taxon>
    </lineage>
</organism>
<dbReference type="InterPro" id="IPR013149">
    <property type="entry name" value="ADH-like_C"/>
</dbReference>
<dbReference type="EC" id="1.1.1.329" evidence="6"/>
<keyword evidence="1 4" id="KW-0479">Metal-binding</keyword>
<evidence type="ECO:0000256" key="3">
    <source>
        <dbReference type="ARBA" id="ARBA00023002"/>
    </source>
</evidence>
<dbReference type="InterPro" id="IPR002328">
    <property type="entry name" value="ADH_Zn_CS"/>
</dbReference>
<name>A0A2N9L4V1_9BACT</name>
<dbReference type="GO" id="GO:0008270">
    <property type="term" value="F:zinc ion binding"/>
    <property type="evidence" value="ECO:0007669"/>
    <property type="project" value="InterPro"/>
</dbReference>
<dbReference type="InterPro" id="IPR020843">
    <property type="entry name" value="ER"/>
</dbReference>
<dbReference type="Pfam" id="PF08240">
    <property type="entry name" value="ADH_N"/>
    <property type="match status" value="1"/>
</dbReference>
<evidence type="ECO:0000313" key="7">
    <source>
        <dbReference type="Proteomes" id="UP000239735"/>
    </source>
</evidence>
<comment type="cofactor">
    <cofactor evidence="4">
        <name>Zn(2+)</name>
        <dbReference type="ChEBI" id="CHEBI:29105"/>
    </cofactor>
</comment>
<dbReference type="InterPro" id="IPR050129">
    <property type="entry name" value="Zn_alcohol_dh"/>
</dbReference>
<dbReference type="Gene3D" id="3.90.180.10">
    <property type="entry name" value="Medium-chain alcohol dehydrogenases, catalytic domain"/>
    <property type="match status" value="1"/>
</dbReference>
<evidence type="ECO:0000256" key="2">
    <source>
        <dbReference type="ARBA" id="ARBA00022833"/>
    </source>
</evidence>
<dbReference type="PANTHER" id="PTHR43401">
    <property type="entry name" value="L-THREONINE 3-DEHYDROGENASE"/>
    <property type="match status" value="1"/>
</dbReference>
<feature type="domain" description="Enoyl reductase (ER)" evidence="5">
    <location>
        <begin position="7"/>
        <end position="338"/>
    </location>
</feature>
<evidence type="ECO:0000256" key="1">
    <source>
        <dbReference type="ARBA" id="ARBA00022723"/>
    </source>
</evidence>
<dbReference type="SMART" id="SM00829">
    <property type="entry name" value="PKS_ER"/>
    <property type="match status" value="1"/>
</dbReference>
<dbReference type="PANTHER" id="PTHR43401:SF2">
    <property type="entry name" value="L-THREONINE 3-DEHYDROGENASE"/>
    <property type="match status" value="1"/>
</dbReference>
<dbReference type="GO" id="GO:0016616">
    <property type="term" value="F:oxidoreductase activity, acting on the CH-OH group of donors, NAD or NADP as acceptor"/>
    <property type="evidence" value="ECO:0007669"/>
    <property type="project" value="UniProtKB-ARBA"/>
</dbReference>
<dbReference type="Proteomes" id="UP000239735">
    <property type="component" value="Unassembled WGS sequence"/>
</dbReference>
<protein>
    <submittedName>
        <fullName evidence="6">Putative 2-deoxy-scyllo-inosamine dehydrogenase</fullName>
        <ecNumber evidence="6">1.1.1.329</ecNumber>
    </submittedName>
</protein>
<dbReference type="Pfam" id="PF00107">
    <property type="entry name" value="ADH_zinc_N"/>
    <property type="match status" value="1"/>
</dbReference>
<dbReference type="EMBL" id="OKRB01000057">
    <property type="protein sequence ID" value="SPE18346.1"/>
    <property type="molecule type" value="Genomic_DNA"/>
</dbReference>
<dbReference type="InterPro" id="IPR036291">
    <property type="entry name" value="NAD(P)-bd_dom_sf"/>
</dbReference>
<dbReference type="SUPFAM" id="SSF50129">
    <property type="entry name" value="GroES-like"/>
    <property type="match status" value="1"/>
</dbReference>
<keyword evidence="2 4" id="KW-0862">Zinc</keyword>
<dbReference type="PROSITE" id="PS00059">
    <property type="entry name" value="ADH_ZINC"/>
    <property type="match status" value="1"/>
</dbReference>
<evidence type="ECO:0000313" key="6">
    <source>
        <dbReference type="EMBL" id="SPE18346.1"/>
    </source>
</evidence>
<sequence>MKALLVFQPNKFAWVDMPRPVCGPGQVVIRTAYCGICGTDIDILRGKVPALFVRYPVVPGHEWTGTVVEVGPGVTNCAINSRVMAVGYLNCGVCAHCRAGEVNHCEVHEQIGFTHNGGFAEFVVAPARCCLVIADTIGLDEAVMAEPAATVVRAIDRTSPKAGLKAAVIGCGPIGQTAIRALGLYEPSAILGIDLSPMQESLAKRAGATSFVSTSDTAEMVSMSGADGWDVVIECAGGPQALETALTIVRPAGHVAIIGASSDDQVLSLPANIFYKKDLRIDGILSYTPESFRHALDLLASGRLRLKDLITHRLPFEQFAIAVELLAARAEPLGKVMVGHCD</sequence>
<reference evidence="7" key="1">
    <citation type="submission" date="2018-02" db="EMBL/GenBank/DDBJ databases">
        <authorList>
            <person name="Hausmann B."/>
        </authorList>
    </citation>
    <scope>NUCLEOTIDE SEQUENCE [LARGE SCALE GENOMIC DNA]</scope>
    <source>
        <strain evidence="7">Peat soil MAG SbA5</strain>
    </source>
</reference>